<evidence type="ECO:0000313" key="2">
    <source>
        <dbReference type="Proteomes" id="UP000228867"/>
    </source>
</evidence>
<sequence>MAQKTTIKGFEVIYDDNASSGVSYLRDSLEYDEAIIFFDRARNYGSAPFEDHNGNNFTLVYQNGEYFLNRR</sequence>
<evidence type="ECO:0000313" key="1">
    <source>
        <dbReference type="EMBL" id="PIR06183.1"/>
    </source>
</evidence>
<dbReference type="EMBL" id="PCWR01000062">
    <property type="protein sequence ID" value="PIR06183.1"/>
    <property type="molecule type" value="Genomic_DNA"/>
</dbReference>
<name>A0A2H0NBB3_9BACT</name>
<accession>A0A2H0NBB3</accession>
<proteinExistence type="predicted"/>
<dbReference type="Proteomes" id="UP000228867">
    <property type="component" value="Unassembled WGS sequence"/>
</dbReference>
<comment type="caution">
    <text evidence="1">The sequence shown here is derived from an EMBL/GenBank/DDBJ whole genome shotgun (WGS) entry which is preliminary data.</text>
</comment>
<reference evidence="1 2" key="1">
    <citation type="submission" date="2017-09" db="EMBL/GenBank/DDBJ databases">
        <title>Depth-based differentiation of microbial function through sediment-hosted aquifers and enrichment of novel symbionts in the deep terrestrial subsurface.</title>
        <authorList>
            <person name="Probst A.J."/>
            <person name="Ladd B."/>
            <person name="Jarett J.K."/>
            <person name="Geller-Mcgrath D.E."/>
            <person name="Sieber C.M."/>
            <person name="Emerson J.B."/>
            <person name="Anantharaman K."/>
            <person name="Thomas B.C."/>
            <person name="Malmstrom R."/>
            <person name="Stieglmeier M."/>
            <person name="Klingl A."/>
            <person name="Woyke T."/>
            <person name="Ryan C.M."/>
            <person name="Banfield J.F."/>
        </authorList>
    </citation>
    <scope>NUCLEOTIDE SEQUENCE [LARGE SCALE GENOMIC DNA]</scope>
    <source>
        <strain evidence="1">CG11_big_fil_rev_8_21_14_0_20_38_23</strain>
    </source>
</reference>
<dbReference type="AlphaFoldDB" id="A0A2H0NBB3"/>
<protein>
    <submittedName>
        <fullName evidence="1">Uncharacterized protein</fullName>
    </submittedName>
</protein>
<organism evidence="1 2">
    <name type="scientific">Candidatus Jorgensenbacteria bacterium CG11_big_fil_rev_8_21_14_0_20_38_23</name>
    <dbReference type="NCBI Taxonomy" id="1974594"/>
    <lineage>
        <taxon>Bacteria</taxon>
        <taxon>Candidatus Joergenseniibacteriota</taxon>
    </lineage>
</organism>
<gene>
    <name evidence="1" type="ORF">COV54_02925</name>
</gene>